<keyword evidence="3 6" id="KW-0812">Transmembrane</keyword>
<dbReference type="EMBL" id="QDKN01000003">
    <property type="protein sequence ID" value="NPT30939.1"/>
    <property type="molecule type" value="Genomic_DNA"/>
</dbReference>
<evidence type="ECO:0000256" key="1">
    <source>
        <dbReference type="ARBA" id="ARBA00004370"/>
    </source>
</evidence>
<dbReference type="InterPro" id="IPR002994">
    <property type="entry name" value="Surf1/Shy1"/>
</dbReference>
<reference evidence="7 8" key="1">
    <citation type="submission" date="2018-04" db="EMBL/GenBank/DDBJ databases">
        <authorList>
            <person name="Li G."/>
            <person name="Du W."/>
            <person name="Bai Y."/>
        </authorList>
    </citation>
    <scope>NUCLEOTIDE SEQUENCE [LARGE SCALE GENOMIC DNA]</scope>
    <source>
        <strain evidence="7 8">YYYZ-3</strain>
    </source>
</reference>
<dbReference type="Pfam" id="PF02104">
    <property type="entry name" value="SURF1"/>
    <property type="match status" value="1"/>
</dbReference>
<dbReference type="Proteomes" id="UP001318401">
    <property type="component" value="Unassembled WGS sequence"/>
</dbReference>
<evidence type="ECO:0000313" key="7">
    <source>
        <dbReference type="EMBL" id="NPT30939.1"/>
    </source>
</evidence>
<evidence type="ECO:0000313" key="8">
    <source>
        <dbReference type="Proteomes" id="UP001318401"/>
    </source>
</evidence>
<feature type="transmembrane region" description="Helical" evidence="6">
    <location>
        <begin position="203"/>
        <end position="220"/>
    </location>
</feature>
<evidence type="ECO:0000256" key="6">
    <source>
        <dbReference type="RuleBase" id="RU363076"/>
    </source>
</evidence>
<name>A0ABX2BAJ8_9GAMM</name>
<keyword evidence="5 6" id="KW-0472">Membrane</keyword>
<gene>
    <name evidence="7" type="ORF">DDR56_10230</name>
</gene>
<accession>A0ABX2BAJ8</accession>
<evidence type="ECO:0000256" key="4">
    <source>
        <dbReference type="ARBA" id="ARBA00022989"/>
    </source>
</evidence>
<dbReference type="RefSeq" id="WP_125747584.1">
    <property type="nucleotide sequence ID" value="NZ_CP034367.1"/>
</dbReference>
<organism evidence="7 8">
    <name type="scientific">Vreelandella venusta</name>
    <dbReference type="NCBI Taxonomy" id="44935"/>
    <lineage>
        <taxon>Bacteria</taxon>
        <taxon>Pseudomonadati</taxon>
        <taxon>Pseudomonadota</taxon>
        <taxon>Gammaproteobacteria</taxon>
        <taxon>Oceanospirillales</taxon>
        <taxon>Halomonadaceae</taxon>
        <taxon>Vreelandella</taxon>
    </lineage>
</organism>
<comment type="caution">
    <text evidence="7">The sequence shown here is derived from an EMBL/GenBank/DDBJ whole genome shotgun (WGS) entry which is preliminary data.</text>
</comment>
<proteinExistence type="inferred from homology"/>
<dbReference type="PANTHER" id="PTHR23427">
    <property type="entry name" value="SURFEIT LOCUS PROTEIN"/>
    <property type="match status" value="1"/>
</dbReference>
<evidence type="ECO:0000256" key="5">
    <source>
        <dbReference type="ARBA" id="ARBA00023136"/>
    </source>
</evidence>
<sequence length="246" mass="27372">MKKTSFGLQRLYVWYVFWGVLVSLGIFLGLWQWERAADKRVLLAAREAAPSVKSPLTMPVEGSELHLQGEYLANHTLYLDNRIVDGHLGVAVLTPFRDTSDQLWLIQRGFIETGPSRAAPQADTPEGVVSVSGEWQVARSGGPLYGKNREGLRLQQISLTPWESTLPAFTYAGWLHADQGEGVFTPWWEANVMPPSRHLGYAFQWWGLALAATVVMVLGGRRLRKDSLAKDSLAKDSLTKDSFTGC</sequence>
<keyword evidence="8" id="KW-1185">Reference proteome</keyword>
<dbReference type="CDD" id="cd06662">
    <property type="entry name" value="SURF1"/>
    <property type="match status" value="1"/>
</dbReference>
<evidence type="ECO:0000256" key="3">
    <source>
        <dbReference type="ARBA" id="ARBA00022692"/>
    </source>
</evidence>
<feature type="transmembrane region" description="Helical" evidence="6">
    <location>
        <begin position="12"/>
        <end position="33"/>
    </location>
</feature>
<keyword evidence="4 6" id="KW-1133">Transmembrane helix</keyword>
<comment type="subcellular location">
    <subcellularLocation>
        <location evidence="6">Cell membrane</location>
        <topology evidence="6">Multi-pass membrane protein</topology>
    </subcellularLocation>
    <subcellularLocation>
        <location evidence="1">Membrane</location>
    </subcellularLocation>
</comment>
<protein>
    <recommendedName>
        <fullName evidence="6">SURF1-like protein</fullName>
    </recommendedName>
</protein>
<evidence type="ECO:0000256" key="2">
    <source>
        <dbReference type="ARBA" id="ARBA00007165"/>
    </source>
</evidence>
<dbReference type="PANTHER" id="PTHR23427:SF2">
    <property type="entry name" value="SURFEIT LOCUS PROTEIN 1"/>
    <property type="match status" value="1"/>
</dbReference>
<dbReference type="InterPro" id="IPR045214">
    <property type="entry name" value="Surf1/Surf4"/>
</dbReference>
<comment type="similarity">
    <text evidence="2 6">Belongs to the SURF1 family.</text>
</comment>
<dbReference type="PROSITE" id="PS50895">
    <property type="entry name" value="SURF1"/>
    <property type="match status" value="1"/>
</dbReference>
<keyword evidence="6" id="KW-1003">Cell membrane</keyword>